<keyword evidence="2" id="KW-0812">Transmembrane</keyword>
<reference evidence="3" key="1">
    <citation type="submission" date="2022-12" db="EMBL/GenBank/DDBJ databases">
        <title>Draft genome assemblies for two species of Escallonia (Escalloniales).</title>
        <authorList>
            <person name="Chanderbali A."/>
            <person name="Dervinis C."/>
            <person name="Anghel I."/>
            <person name="Soltis D."/>
            <person name="Soltis P."/>
            <person name="Zapata F."/>
        </authorList>
    </citation>
    <scope>NUCLEOTIDE SEQUENCE</scope>
    <source>
        <strain evidence="3">UCBG64.0493</strain>
        <tissue evidence="3">Leaf</tissue>
    </source>
</reference>
<keyword evidence="2" id="KW-1133">Transmembrane helix</keyword>
<evidence type="ECO:0000313" key="4">
    <source>
        <dbReference type="Proteomes" id="UP001188597"/>
    </source>
</evidence>
<proteinExistence type="predicted"/>
<dbReference type="EMBL" id="JAVXUP010001617">
    <property type="protein sequence ID" value="KAK3009714.1"/>
    <property type="molecule type" value="Genomic_DNA"/>
</dbReference>
<dbReference type="Proteomes" id="UP001188597">
    <property type="component" value="Unassembled WGS sequence"/>
</dbReference>
<feature type="transmembrane region" description="Helical" evidence="2">
    <location>
        <begin position="63"/>
        <end position="86"/>
    </location>
</feature>
<evidence type="ECO:0000256" key="2">
    <source>
        <dbReference type="SAM" id="Phobius"/>
    </source>
</evidence>
<evidence type="ECO:0000313" key="3">
    <source>
        <dbReference type="EMBL" id="KAK3009714.1"/>
    </source>
</evidence>
<accession>A0AA88VLK2</accession>
<name>A0AA88VLK2_9ASTE</name>
<sequence>NWREGERVECVTLAIGTCCFDELFVQKWLGFDCFWDLMRRRSPAMPPLDNMEKGAGKNQHSRLCLVSLLAVFGSSYCTSILLYWVAIPFLPGLAMMSRHLLVRPKVDIRREPDVSVTPNFVNTQSSNPVVNADPKLEFSVDHSPVTAQPKPVSHSVTTPPTTPNVFR</sequence>
<feature type="non-terminal residue" evidence="3">
    <location>
        <position position="167"/>
    </location>
</feature>
<keyword evidence="4" id="KW-1185">Reference proteome</keyword>
<gene>
    <name evidence="3" type="ORF">RJ639_014567</name>
</gene>
<comment type="caution">
    <text evidence="3">The sequence shown here is derived from an EMBL/GenBank/DDBJ whole genome shotgun (WGS) entry which is preliminary data.</text>
</comment>
<keyword evidence="2" id="KW-0472">Membrane</keyword>
<organism evidence="3 4">
    <name type="scientific">Escallonia herrerae</name>
    <dbReference type="NCBI Taxonomy" id="1293975"/>
    <lineage>
        <taxon>Eukaryota</taxon>
        <taxon>Viridiplantae</taxon>
        <taxon>Streptophyta</taxon>
        <taxon>Embryophyta</taxon>
        <taxon>Tracheophyta</taxon>
        <taxon>Spermatophyta</taxon>
        <taxon>Magnoliopsida</taxon>
        <taxon>eudicotyledons</taxon>
        <taxon>Gunneridae</taxon>
        <taxon>Pentapetalae</taxon>
        <taxon>asterids</taxon>
        <taxon>campanulids</taxon>
        <taxon>Escalloniales</taxon>
        <taxon>Escalloniaceae</taxon>
        <taxon>Escallonia</taxon>
    </lineage>
</organism>
<protein>
    <submittedName>
        <fullName evidence="3">Uncharacterized protein</fullName>
    </submittedName>
</protein>
<evidence type="ECO:0000256" key="1">
    <source>
        <dbReference type="SAM" id="MobiDB-lite"/>
    </source>
</evidence>
<dbReference type="AlphaFoldDB" id="A0AA88VLK2"/>
<feature type="region of interest" description="Disordered" evidence="1">
    <location>
        <begin position="143"/>
        <end position="167"/>
    </location>
</feature>